<dbReference type="NCBIfam" id="NF033542">
    <property type="entry name" value="transpos_IS110"/>
    <property type="match status" value="1"/>
</dbReference>
<proteinExistence type="predicted"/>
<dbReference type="Pfam" id="PF01548">
    <property type="entry name" value="DEDD_Tnp_IS110"/>
    <property type="match status" value="1"/>
</dbReference>
<dbReference type="RefSeq" id="WP_222822900.1">
    <property type="nucleotide sequence ID" value="NZ_CP082237.1"/>
</dbReference>
<evidence type="ECO:0000259" key="4">
    <source>
        <dbReference type="Pfam" id="PF02371"/>
    </source>
</evidence>
<dbReference type="EMBL" id="CP082237">
    <property type="protein sequence ID" value="QZT34281.1"/>
    <property type="molecule type" value="Genomic_DNA"/>
</dbReference>
<gene>
    <name evidence="5" type="ORF">HUR95_02390</name>
</gene>
<keyword evidence="1" id="KW-0175">Coiled coil</keyword>
<dbReference type="KEGG" id="cthu:HUR95_02390"/>
<dbReference type="InterPro" id="IPR002525">
    <property type="entry name" value="Transp_IS110-like_N"/>
</dbReference>
<evidence type="ECO:0000256" key="1">
    <source>
        <dbReference type="SAM" id="Coils"/>
    </source>
</evidence>
<dbReference type="Pfam" id="PF02371">
    <property type="entry name" value="Transposase_20"/>
    <property type="match status" value="1"/>
</dbReference>
<feature type="domain" description="Transposase IS116/IS110/IS902 C-terminal" evidence="4">
    <location>
        <begin position="249"/>
        <end position="334"/>
    </location>
</feature>
<sequence>MDVIHTHVCGLDVHKKNVVACIITPDHQEIRTFSTMTEDLLMLVDWIKAHGVTHVAMESTGSYWKPIYNLLEMEDIKILVVNAKHIKNVPGRKTDVKDAEWIAGLLRHGLLQGSYIPDRQQRELRELIRYRRSLIEERAREINRIQKVLEGANIKLSSVATNVLGKSGRAMIEALINGETDPDVLSELAQRRLKRKKEELKKALKGLIGPHQRLMLKTQLEHIDHLDALIEELDAEIKERMRPFEDDLERLDTIPGVGRRTAEHILAEIGPDMTQFPSAAHLCSWAGVAPGNNESAGKRKSGKTRKGNQKLRSTLVEAARAAARSKHTYLSSQYHRIAARRGANRAAVAVAHSILTIVYHLLKKKQTYIELGPHYYEERKRHQVARQAIRKLETLGFKVMVEPSNQTA</sequence>
<feature type="coiled-coil region" evidence="1">
    <location>
        <begin position="186"/>
        <end position="236"/>
    </location>
</feature>
<dbReference type="GO" id="GO:0003677">
    <property type="term" value="F:DNA binding"/>
    <property type="evidence" value="ECO:0007669"/>
    <property type="project" value="InterPro"/>
</dbReference>
<feature type="region of interest" description="Disordered" evidence="2">
    <location>
        <begin position="291"/>
        <end position="310"/>
    </location>
</feature>
<feature type="compositionally biased region" description="Basic residues" evidence="2">
    <location>
        <begin position="298"/>
        <end position="309"/>
    </location>
</feature>
<protein>
    <submittedName>
        <fullName evidence="5">IS110 family transposase</fullName>
    </submittedName>
</protein>
<evidence type="ECO:0000256" key="2">
    <source>
        <dbReference type="SAM" id="MobiDB-lite"/>
    </source>
</evidence>
<reference evidence="5 6" key="1">
    <citation type="journal article" date="2020" name="Extremophiles">
        <title>Genomic analysis of Caldalkalibacillus thermarum TA2.A1 reveals aerobic alkaliphilic metabolism and evolutionary hallmarks linking alkaliphilic bacteria and plant life.</title>
        <authorList>
            <person name="de Jong S.I."/>
            <person name="van den Broek M.A."/>
            <person name="Merkel A.Y."/>
            <person name="de la Torre Cortes P."/>
            <person name="Kalamorz F."/>
            <person name="Cook G.M."/>
            <person name="van Loosdrecht M.C.M."/>
            <person name="McMillan D.G.G."/>
        </authorList>
    </citation>
    <scope>NUCLEOTIDE SEQUENCE [LARGE SCALE GENOMIC DNA]</scope>
    <source>
        <strain evidence="5 6">TA2.A1</strain>
    </source>
</reference>
<name>A0A8X8I4S8_CALTT</name>
<dbReference type="PANTHER" id="PTHR33055:SF15">
    <property type="entry name" value="TRANSPOSASE-RELATED"/>
    <property type="match status" value="1"/>
</dbReference>
<dbReference type="Proteomes" id="UP000825179">
    <property type="component" value="Chromosome"/>
</dbReference>
<dbReference type="InterPro" id="IPR047650">
    <property type="entry name" value="Transpos_IS110"/>
</dbReference>
<keyword evidence="6" id="KW-1185">Reference proteome</keyword>
<dbReference type="InterPro" id="IPR003346">
    <property type="entry name" value="Transposase_20"/>
</dbReference>
<evidence type="ECO:0000259" key="3">
    <source>
        <dbReference type="Pfam" id="PF01548"/>
    </source>
</evidence>
<evidence type="ECO:0000313" key="6">
    <source>
        <dbReference type="Proteomes" id="UP000825179"/>
    </source>
</evidence>
<accession>A0A8X8I4S8</accession>
<feature type="domain" description="Transposase IS110-like N-terminal" evidence="3">
    <location>
        <begin position="9"/>
        <end position="152"/>
    </location>
</feature>
<dbReference type="GO" id="GO:0004803">
    <property type="term" value="F:transposase activity"/>
    <property type="evidence" value="ECO:0007669"/>
    <property type="project" value="InterPro"/>
</dbReference>
<evidence type="ECO:0000313" key="5">
    <source>
        <dbReference type="EMBL" id="QZT34281.1"/>
    </source>
</evidence>
<dbReference type="AlphaFoldDB" id="A0A8X8I4S8"/>
<organism evidence="5 6">
    <name type="scientific">Caldalkalibacillus thermarum (strain TA2.A1)</name>
    <dbReference type="NCBI Taxonomy" id="986075"/>
    <lineage>
        <taxon>Bacteria</taxon>
        <taxon>Bacillati</taxon>
        <taxon>Bacillota</taxon>
        <taxon>Bacilli</taxon>
        <taxon>Bacillales</taxon>
        <taxon>Bacillaceae</taxon>
        <taxon>Caldalkalibacillus</taxon>
    </lineage>
</organism>
<dbReference type="GO" id="GO:0006313">
    <property type="term" value="P:DNA transposition"/>
    <property type="evidence" value="ECO:0007669"/>
    <property type="project" value="InterPro"/>
</dbReference>
<dbReference type="PANTHER" id="PTHR33055">
    <property type="entry name" value="TRANSPOSASE FOR INSERTION SEQUENCE ELEMENT IS1111A"/>
    <property type="match status" value="1"/>
</dbReference>